<sequence>MSSVIFRFGTAALSEGRVETALGTGPSRSANGPFFYNLPGNSWPAYYAVWPGIIMTERGFQYEAGGHCKNARSHGAMLRTSAPSAPLSLGIRQPLMTLQSPTHFLNVAMTSPGLAQWHYPLTGHLYVFTAPFTSHTVGYYKELCLIP</sequence>
<dbReference type="AlphaFoldDB" id="A0A9Q1J1N4"/>
<proteinExistence type="predicted"/>
<name>A0A9Q1J1N4_SYNKA</name>
<gene>
    <name evidence="1" type="ORF">SKAU_G00180850</name>
</gene>
<organism evidence="1 2">
    <name type="scientific">Synaphobranchus kaupii</name>
    <name type="common">Kaup's arrowtooth eel</name>
    <dbReference type="NCBI Taxonomy" id="118154"/>
    <lineage>
        <taxon>Eukaryota</taxon>
        <taxon>Metazoa</taxon>
        <taxon>Chordata</taxon>
        <taxon>Craniata</taxon>
        <taxon>Vertebrata</taxon>
        <taxon>Euteleostomi</taxon>
        <taxon>Actinopterygii</taxon>
        <taxon>Neopterygii</taxon>
        <taxon>Teleostei</taxon>
        <taxon>Anguilliformes</taxon>
        <taxon>Synaphobranchidae</taxon>
        <taxon>Synaphobranchus</taxon>
    </lineage>
</organism>
<protein>
    <submittedName>
        <fullName evidence="1">Uncharacterized protein</fullName>
    </submittedName>
</protein>
<dbReference type="EMBL" id="JAINUF010000005">
    <property type="protein sequence ID" value="KAJ8361560.1"/>
    <property type="molecule type" value="Genomic_DNA"/>
</dbReference>
<evidence type="ECO:0000313" key="1">
    <source>
        <dbReference type="EMBL" id="KAJ8361560.1"/>
    </source>
</evidence>
<evidence type="ECO:0000313" key="2">
    <source>
        <dbReference type="Proteomes" id="UP001152622"/>
    </source>
</evidence>
<comment type="caution">
    <text evidence="1">The sequence shown here is derived from an EMBL/GenBank/DDBJ whole genome shotgun (WGS) entry which is preliminary data.</text>
</comment>
<reference evidence="1" key="1">
    <citation type="journal article" date="2023" name="Science">
        <title>Genome structures resolve the early diversification of teleost fishes.</title>
        <authorList>
            <person name="Parey E."/>
            <person name="Louis A."/>
            <person name="Montfort J."/>
            <person name="Bouchez O."/>
            <person name="Roques C."/>
            <person name="Iampietro C."/>
            <person name="Lluch J."/>
            <person name="Castinel A."/>
            <person name="Donnadieu C."/>
            <person name="Desvignes T."/>
            <person name="Floi Bucao C."/>
            <person name="Jouanno E."/>
            <person name="Wen M."/>
            <person name="Mejri S."/>
            <person name="Dirks R."/>
            <person name="Jansen H."/>
            <person name="Henkel C."/>
            <person name="Chen W.J."/>
            <person name="Zahm M."/>
            <person name="Cabau C."/>
            <person name="Klopp C."/>
            <person name="Thompson A.W."/>
            <person name="Robinson-Rechavi M."/>
            <person name="Braasch I."/>
            <person name="Lecointre G."/>
            <person name="Bobe J."/>
            <person name="Postlethwait J.H."/>
            <person name="Berthelot C."/>
            <person name="Roest Crollius H."/>
            <person name="Guiguen Y."/>
        </authorList>
    </citation>
    <scope>NUCLEOTIDE SEQUENCE</scope>
    <source>
        <strain evidence="1">WJC10195</strain>
    </source>
</reference>
<keyword evidence="2" id="KW-1185">Reference proteome</keyword>
<accession>A0A9Q1J1N4</accession>
<dbReference type="Proteomes" id="UP001152622">
    <property type="component" value="Chromosome 5"/>
</dbReference>